<evidence type="ECO:0000313" key="2">
    <source>
        <dbReference type="Proteomes" id="UP000002747"/>
    </source>
</evidence>
<dbReference type="EMBL" id="FM162591">
    <property type="protein sequence ID" value="CAQ85150.1"/>
    <property type="molecule type" value="Genomic_DNA"/>
</dbReference>
<protein>
    <submittedName>
        <fullName evidence="1">Uncharacterized protein</fullName>
    </submittedName>
</protein>
<proteinExistence type="predicted"/>
<gene>
    <name evidence="1" type="ordered locus">PAU_03062</name>
</gene>
<organism evidence="1 2">
    <name type="scientific">Photorhabdus asymbiotica subsp. asymbiotica (strain ATCC 43949 / 3105-77)</name>
    <name type="common">Xenorhabdus luminescens (strain 2)</name>
    <dbReference type="NCBI Taxonomy" id="553480"/>
    <lineage>
        <taxon>Bacteria</taxon>
        <taxon>Pseudomonadati</taxon>
        <taxon>Pseudomonadota</taxon>
        <taxon>Gammaproteobacteria</taxon>
        <taxon>Enterobacterales</taxon>
        <taxon>Morganellaceae</taxon>
        <taxon>Photorhabdus</taxon>
    </lineage>
</organism>
<dbReference type="STRING" id="291112.PAU_03062"/>
<evidence type="ECO:0000313" key="1">
    <source>
        <dbReference type="EMBL" id="CAQ85150.1"/>
    </source>
</evidence>
<name>C7BTQ1_PHOAA</name>
<dbReference type="KEGG" id="pay:PAU_03062"/>
<accession>C7BTQ1</accession>
<sequence>MIFSVNYEAEVNVAFANIARTAANAVALTAAAAVKISINAISAAATATVTRITTVTSAIIKTTSSISSLTFFNICLQLMFFSSSRVRSEPCCTVCHWAFISFSVQVTIFPVCSLTQENA</sequence>
<reference evidence="1 2" key="1">
    <citation type="journal article" date="2009" name="BMC Genomics">
        <title>Comparative genomics of the emerging human pathogen Photorhabdus asymbiotica with the insect pathogen Photorhabdus luminescens.</title>
        <authorList>
            <person name="Wilkinson P."/>
            <person name="Waterfield N.R."/>
            <person name="Crossman L."/>
            <person name="Corton C."/>
            <person name="Sanchez-Contreras M."/>
            <person name="Vlisidou I."/>
            <person name="Barron A."/>
            <person name="Bignell A."/>
            <person name="Clark L."/>
            <person name="Ormond D."/>
            <person name="Mayho M."/>
            <person name="Bason N."/>
            <person name="Smith F."/>
            <person name="Simmonds M."/>
            <person name="Churcher C."/>
            <person name="Harris D."/>
            <person name="Thompson N.R."/>
            <person name="Quail M."/>
            <person name="Parkhill J."/>
            <person name="ffrench-Constant R.H."/>
        </authorList>
    </citation>
    <scope>NUCLEOTIDE SEQUENCE [LARGE SCALE GENOMIC DNA]</scope>
    <source>
        <strain evidence="2">ATCC 43949 / 3105-77</strain>
    </source>
</reference>
<dbReference type="Proteomes" id="UP000002747">
    <property type="component" value="Chromosome"/>
</dbReference>
<dbReference type="AlphaFoldDB" id="C7BTQ1"/>